<evidence type="ECO:0000256" key="4">
    <source>
        <dbReference type="ARBA" id="ARBA00022448"/>
    </source>
</evidence>
<evidence type="ECO:0000256" key="9">
    <source>
        <dbReference type="ARBA" id="ARBA00023251"/>
    </source>
</evidence>
<dbReference type="OrthoDB" id="9811110at2"/>
<dbReference type="CDD" id="cd13143">
    <property type="entry name" value="MATE_MepA_like"/>
    <property type="match status" value="1"/>
</dbReference>
<dbReference type="GO" id="GO:0042910">
    <property type="term" value="F:xenobiotic transmembrane transporter activity"/>
    <property type="evidence" value="ECO:0007669"/>
    <property type="project" value="InterPro"/>
</dbReference>
<dbReference type="InterPro" id="IPR048279">
    <property type="entry name" value="MdtK-like"/>
</dbReference>
<feature type="transmembrane region" description="Helical" evidence="10">
    <location>
        <begin position="234"/>
        <end position="258"/>
    </location>
</feature>
<feature type="transmembrane region" description="Helical" evidence="10">
    <location>
        <begin position="316"/>
        <end position="339"/>
    </location>
</feature>
<dbReference type="InterPro" id="IPR045070">
    <property type="entry name" value="MATE_MepA-like"/>
</dbReference>
<evidence type="ECO:0000256" key="7">
    <source>
        <dbReference type="ARBA" id="ARBA00022989"/>
    </source>
</evidence>
<dbReference type="GO" id="GO:0015297">
    <property type="term" value="F:antiporter activity"/>
    <property type="evidence" value="ECO:0007669"/>
    <property type="project" value="InterPro"/>
</dbReference>
<comment type="similarity">
    <text evidence="2">Belongs to the multi antimicrobial extrusion (MATE) (TC 2.A.66.1) family. MepA subfamily.</text>
</comment>
<keyword evidence="4" id="KW-0813">Transport</keyword>
<keyword evidence="9" id="KW-0046">Antibiotic resistance</keyword>
<dbReference type="Pfam" id="PF01554">
    <property type="entry name" value="MatE"/>
    <property type="match status" value="2"/>
</dbReference>
<dbReference type="PATRIC" id="fig|1121326.3.peg.5181"/>
<evidence type="ECO:0000313" key="12">
    <source>
        <dbReference type="Proteomes" id="UP000076603"/>
    </source>
</evidence>
<dbReference type="EMBL" id="LWAE01000008">
    <property type="protein sequence ID" value="KZL89625.1"/>
    <property type="molecule type" value="Genomic_DNA"/>
</dbReference>
<dbReference type="GO" id="GO:0046677">
    <property type="term" value="P:response to antibiotic"/>
    <property type="evidence" value="ECO:0007669"/>
    <property type="project" value="UniProtKB-KW"/>
</dbReference>
<dbReference type="PANTHER" id="PTHR43823">
    <property type="entry name" value="SPORULATION PROTEIN YKVU"/>
    <property type="match status" value="1"/>
</dbReference>
<evidence type="ECO:0000256" key="8">
    <source>
        <dbReference type="ARBA" id="ARBA00023136"/>
    </source>
</evidence>
<evidence type="ECO:0000256" key="1">
    <source>
        <dbReference type="ARBA" id="ARBA00004651"/>
    </source>
</evidence>
<dbReference type="NCBIfam" id="TIGR00797">
    <property type="entry name" value="matE"/>
    <property type="match status" value="1"/>
</dbReference>
<feature type="transmembrane region" description="Helical" evidence="10">
    <location>
        <begin position="392"/>
        <end position="412"/>
    </location>
</feature>
<dbReference type="PANTHER" id="PTHR43823:SF3">
    <property type="entry name" value="MULTIDRUG EXPORT PROTEIN MEPA"/>
    <property type="match status" value="1"/>
</dbReference>
<feature type="transmembrane region" description="Helical" evidence="10">
    <location>
        <begin position="418"/>
        <end position="438"/>
    </location>
</feature>
<feature type="transmembrane region" description="Helical" evidence="10">
    <location>
        <begin position="94"/>
        <end position="116"/>
    </location>
</feature>
<keyword evidence="8 10" id="KW-0472">Membrane</keyword>
<comment type="caution">
    <text evidence="11">The sequence shown here is derived from an EMBL/GenBank/DDBJ whole genome shotgun (WGS) entry which is preliminary data.</text>
</comment>
<gene>
    <name evidence="11" type="primary">mepA_5</name>
    <name evidence="11" type="ORF">CLMAG_51250</name>
</gene>
<feature type="transmembrane region" description="Helical" evidence="10">
    <location>
        <begin position="136"/>
        <end position="156"/>
    </location>
</feature>
<evidence type="ECO:0000256" key="6">
    <source>
        <dbReference type="ARBA" id="ARBA00022692"/>
    </source>
</evidence>
<accession>A0A161WD41</accession>
<keyword evidence="12" id="KW-1185">Reference proteome</keyword>
<keyword evidence="5" id="KW-1003">Cell membrane</keyword>
<organism evidence="11 12">
    <name type="scientific">Clostridium magnum DSM 2767</name>
    <dbReference type="NCBI Taxonomy" id="1121326"/>
    <lineage>
        <taxon>Bacteria</taxon>
        <taxon>Bacillati</taxon>
        <taxon>Bacillota</taxon>
        <taxon>Clostridia</taxon>
        <taxon>Eubacteriales</taxon>
        <taxon>Clostridiaceae</taxon>
        <taxon>Clostridium</taxon>
    </lineage>
</organism>
<dbReference type="InterPro" id="IPR051327">
    <property type="entry name" value="MATE_MepA_subfamily"/>
</dbReference>
<dbReference type="GO" id="GO:0005886">
    <property type="term" value="C:plasma membrane"/>
    <property type="evidence" value="ECO:0007669"/>
    <property type="project" value="UniProtKB-SubCell"/>
</dbReference>
<protein>
    <recommendedName>
        <fullName evidence="3">Multidrug export protein MepA</fullName>
    </recommendedName>
</protein>
<keyword evidence="6 10" id="KW-0812">Transmembrane</keyword>
<sequence>MNNSQELGNEKIGKLLWKFSIPAIIGMVVNALYSIVDRIFVGRGVGSLALSGVAVTFPISNVIMAFGMLIGIGAATIVSIKLGQQRVKHAEKIVGNAFSLVIILSILVTIFGIIFLDPILKILGASSETMPYAKQFATIILWGVVLQNIGFGMNPLIRSEGDPKTAMITMLIGAVLNFILNPILIFGFKLGVTGSALATVISQAVCSLWIFSYFTKGKSLLKLHVSSMKLDKAIIKEIVAIGMSPFAMQLAASLVTVVFNKSLAEYGGDIAIGAFALINSIVMLILMPLFGINQGSQPIIGYNYGAENINRVKRTLVYASAAAASIATLGVIIVELFPVQIIRIFNTSDAQLIAIGSKGITIFVSMFSIAAVQIVIANYFQAIGKAKHSMFLSLLRQVLLLIPMLLILPQFFGLNGVWMSAAVSDFISSVIAIILLAFEFKKLNKHRKDDNEEFPSALEAII</sequence>
<proteinExistence type="inferred from homology"/>
<evidence type="ECO:0000256" key="5">
    <source>
        <dbReference type="ARBA" id="ARBA00022475"/>
    </source>
</evidence>
<dbReference type="RefSeq" id="WP_066628816.1">
    <property type="nucleotide sequence ID" value="NZ_FQXL01000007.1"/>
</dbReference>
<evidence type="ECO:0000256" key="2">
    <source>
        <dbReference type="ARBA" id="ARBA00008417"/>
    </source>
</evidence>
<dbReference type="InterPro" id="IPR002528">
    <property type="entry name" value="MATE_fam"/>
</dbReference>
<name>A0A161WD41_9CLOT</name>
<evidence type="ECO:0000256" key="10">
    <source>
        <dbReference type="SAM" id="Phobius"/>
    </source>
</evidence>
<feature type="transmembrane region" description="Helical" evidence="10">
    <location>
        <begin position="15"/>
        <end position="33"/>
    </location>
</feature>
<reference evidence="11 12" key="1">
    <citation type="submission" date="2016-04" db="EMBL/GenBank/DDBJ databases">
        <title>Genome sequence of Clostridium magnum DSM 2767.</title>
        <authorList>
            <person name="Poehlein A."/>
            <person name="Uhlig R."/>
            <person name="Fischer R."/>
            <person name="Bahl H."/>
            <person name="Daniel R."/>
        </authorList>
    </citation>
    <scope>NUCLEOTIDE SEQUENCE [LARGE SCALE GENOMIC DNA]</scope>
    <source>
        <strain evidence="11 12">DSM 2767</strain>
    </source>
</reference>
<feature type="transmembrane region" description="Helical" evidence="10">
    <location>
        <begin position="270"/>
        <end position="290"/>
    </location>
</feature>
<feature type="transmembrane region" description="Helical" evidence="10">
    <location>
        <begin position="194"/>
        <end position="214"/>
    </location>
</feature>
<comment type="subcellular location">
    <subcellularLocation>
        <location evidence="1">Cell membrane</location>
        <topology evidence="1">Multi-pass membrane protein</topology>
    </subcellularLocation>
</comment>
<dbReference type="STRING" id="1121326.CLMAG_51250"/>
<keyword evidence="7 10" id="KW-1133">Transmembrane helix</keyword>
<feature type="transmembrane region" description="Helical" evidence="10">
    <location>
        <begin position="359"/>
        <end position="380"/>
    </location>
</feature>
<evidence type="ECO:0000313" key="11">
    <source>
        <dbReference type="EMBL" id="KZL89625.1"/>
    </source>
</evidence>
<dbReference type="Proteomes" id="UP000076603">
    <property type="component" value="Unassembled WGS sequence"/>
</dbReference>
<evidence type="ECO:0000256" key="3">
    <source>
        <dbReference type="ARBA" id="ARBA00022106"/>
    </source>
</evidence>
<dbReference type="PIRSF" id="PIRSF006603">
    <property type="entry name" value="DinF"/>
    <property type="match status" value="1"/>
</dbReference>
<feature type="transmembrane region" description="Helical" evidence="10">
    <location>
        <begin position="168"/>
        <end position="188"/>
    </location>
</feature>
<dbReference type="AlphaFoldDB" id="A0A161WD41"/>